<protein>
    <submittedName>
        <fullName evidence="10">Efflux transporter, RND family, MFP subunit (Modular protein)</fullName>
    </submittedName>
</protein>
<evidence type="ECO:0000259" key="7">
    <source>
        <dbReference type="Pfam" id="PF25919"/>
    </source>
</evidence>
<dbReference type="InterPro" id="IPR058792">
    <property type="entry name" value="Beta-barrel_RND_2"/>
</dbReference>
<dbReference type="AlphaFoldDB" id="A0A0S4KSM3"/>
<evidence type="ECO:0000259" key="5">
    <source>
        <dbReference type="Pfam" id="PF13115"/>
    </source>
</evidence>
<dbReference type="RefSeq" id="WP_162264679.1">
    <property type="nucleotide sequence ID" value="NZ_LN885086.1"/>
</dbReference>
<comment type="similarity">
    <text evidence="1">Belongs to the membrane fusion protein (MFP) (TC 8.A.1) family.</text>
</comment>
<accession>A0A0S4KSM3</accession>
<keyword evidence="11" id="KW-1185">Reference proteome</keyword>
<evidence type="ECO:0000256" key="3">
    <source>
        <dbReference type="ARBA" id="ARBA00022729"/>
    </source>
</evidence>
<dbReference type="InterPro" id="IPR058649">
    <property type="entry name" value="CzcB_C"/>
</dbReference>
<dbReference type="GO" id="GO:0015679">
    <property type="term" value="P:plasma membrane copper ion transport"/>
    <property type="evidence" value="ECO:0007669"/>
    <property type="project" value="TreeGrafter"/>
</dbReference>
<dbReference type="Gene3D" id="2.40.30.170">
    <property type="match status" value="1"/>
</dbReference>
<dbReference type="InterPro" id="IPR032693">
    <property type="entry name" value="YtkA-like_dom"/>
</dbReference>
<feature type="domain" description="CzcB-like C-terminal circularly permuted SH3-like" evidence="9">
    <location>
        <begin position="348"/>
        <end position="406"/>
    </location>
</feature>
<dbReference type="Gene3D" id="2.40.420.20">
    <property type="match status" value="1"/>
</dbReference>
<dbReference type="EMBL" id="LN885086">
    <property type="protein sequence ID" value="CUQ65348.1"/>
    <property type="molecule type" value="Genomic_DNA"/>
</dbReference>
<keyword evidence="4" id="KW-0406">Ion transport</keyword>
<keyword evidence="2" id="KW-0813">Transport</keyword>
<dbReference type="FunFam" id="2.40.420.20:FF:000003">
    <property type="entry name" value="Cation efflux system protein cusB"/>
    <property type="match status" value="1"/>
</dbReference>
<evidence type="ECO:0000259" key="9">
    <source>
        <dbReference type="Pfam" id="PF25975"/>
    </source>
</evidence>
<evidence type="ECO:0000313" key="10">
    <source>
        <dbReference type="EMBL" id="CUQ65348.1"/>
    </source>
</evidence>
<dbReference type="GO" id="GO:0016020">
    <property type="term" value="C:membrane"/>
    <property type="evidence" value="ECO:0007669"/>
    <property type="project" value="InterPro"/>
</dbReference>
<reference evidence="11" key="1">
    <citation type="submission" date="2015-09" db="EMBL/GenBank/DDBJ databases">
        <authorList>
            <person name="Daims H."/>
        </authorList>
    </citation>
    <scope>NUCLEOTIDE SEQUENCE [LARGE SCALE GENOMIC DNA]</scope>
</reference>
<evidence type="ECO:0000256" key="2">
    <source>
        <dbReference type="ARBA" id="ARBA00022448"/>
    </source>
</evidence>
<dbReference type="Pfam" id="PF25975">
    <property type="entry name" value="CzcB_C"/>
    <property type="match status" value="1"/>
</dbReference>
<dbReference type="NCBIfam" id="TIGR01730">
    <property type="entry name" value="RND_mfp"/>
    <property type="match status" value="1"/>
</dbReference>
<feature type="domain" description="YtkA-like" evidence="5">
    <location>
        <begin position="500"/>
        <end position="570"/>
    </location>
</feature>
<feature type="domain" description="CusB-like beta-barrel" evidence="8">
    <location>
        <begin position="264"/>
        <end position="339"/>
    </location>
</feature>
<dbReference type="SUPFAM" id="SSF111369">
    <property type="entry name" value="HlyD-like secretion proteins"/>
    <property type="match status" value="1"/>
</dbReference>
<evidence type="ECO:0000259" key="6">
    <source>
        <dbReference type="Pfam" id="PF25869"/>
    </source>
</evidence>
<gene>
    <name evidence="10" type="ORF">NITINOP_0372</name>
</gene>
<feature type="domain" description="CusB-like three alpha-helical bundle" evidence="6">
    <location>
        <begin position="165"/>
        <end position="224"/>
    </location>
</feature>
<dbReference type="InterPro" id="IPR058791">
    <property type="entry name" value="3HB_CusB"/>
</dbReference>
<dbReference type="STRING" id="1715989.NITINOP_0372"/>
<dbReference type="Gene3D" id="6.10.140.730">
    <property type="match status" value="1"/>
</dbReference>
<sequence length="593" mass="63716">MSRNRRGAGLAVWSTAAGLLVGAIAGFFAAYRGMDGMSGMRGHGMDGMSMEEIEGATSRGDRQGVSVERTTAMKGMGPGGDTSDVPSVAVTVPAVVRQSIGVRSAPVGYAMLEQEIRAVGTVGYDERGFTQVTLKTSGWVREVFVNSTGQPVRKGEPLLTFYSPDLLATQEEYLLAVRAQAQLAASPLPDAKEHAAALVASARERLRLWDVTDEQIATLERRGQGSPVLTVYAPSSGIVMRREALPGKYVEPGTILYEIADLSTVWIHAEIYESEMAAVKVGLPVTVTFAAYPGKSFHGKVAYVSPTLNTGARTVRVRLELPNPKLTLKPGMYGNVVVRTDMGKTLVMPKEAVLDTGLRQLVFIDRGEGRYEPMAVKLGRQGRDRVEILEGLKEGDRVVTSANFLLDAESKLTSASSMQAMMGRIGMGDWQMRGAYEAKMEGMEGMSGMQGMKGMESMKGMEEMPGMKDMSGMSGMDSGSGKAVSETRVADGYILNFRTLPETPKAGEALLKLKLTDRTGKPVTNAQVLFVYTMPMPGMIDSKAPAHHINDGLYEGTVLFGMAGTWVVTVNVTVPGQPPIVERFRFSVAVGGL</sequence>
<dbReference type="Pfam" id="PF25954">
    <property type="entry name" value="Beta-barrel_RND_2"/>
    <property type="match status" value="1"/>
</dbReference>
<dbReference type="PANTHER" id="PTHR30097:SF15">
    <property type="entry name" value="CATION EFFLUX SYSTEM PROTEIN CUSB"/>
    <property type="match status" value="1"/>
</dbReference>
<proteinExistence type="inferred from homology"/>
<dbReference type="Gene3D" id="2.40.50.100">
    <property type="match status" value="1"/>
</dbReference>
<evidence type="ECO:0000313" key="11">
    <source>
        <dbReference type="Proteomes" id="UP000066284"/>
    </source>
</evidence>
<dbReference type="Proteomes" id="UP000066284">
    <property type="component" value="Chromosome 1"/>
</dbReference>
<dbReference type="GO" id="GO:0022857">
    <property type="term" value="F:transmembrane transporter activity"/>
    <property type="evidence" value="ECO:0007669"/>
    <property type="project" value="InterPro"/>
</dbReference>
<name>A0A0S4KSM3_9BACT</name>
<dbReference type="Pfam" id="PF25869">
    <property type="entry name" value="3HB_CusB"/>
    <property type="match status" value="1"/>
</dbReference>
<dbReference type="GO" id="GO:0030288">
    <property type="term" value="C:outer membrane-bounded periplasmic space"/>
    <property type="evidence" value="ECO:0007669"/>
    <property type="project" value="TreeGrafter"/>
</dbReference>
<dbReference type="InterPro" id="IPR051909">
    <property type="entry name" value="MFP_Cation_Efflux"/>
</dbReference>
<dbReference type="Pfam" id="PF13115">
    <property type="entry name" value="YtkA"/>
    <property type="match status" value="1"/>
</dbReference>
<keyword evidence="3" id="KW-0732">Signal</keyword>
<dbReference type="GO" id="GO:0060003">
    <property type="term" value="P:copper ion export"/>
    <property type="evidence" value="ECO:0007669"/>
    <property type="project" value="TreeGrafter"/>
</dbReference>
<evidence type="ECO:0000256" key="1">
    <source>
        <dbReference type="ARBA" id="ARBA00009477"/>
    </source>
</evidence>
<dbReference type="InterPro" id="IPR058790">
    <property type="entry name" value="BSH_CusB"/>
</dbReference>
<dbReference type="GO" id="GO:0046914">
    <property type="term" value="F:transition metal ion binding"/>
    <property type="evidence" value="ECO:0007669"/>
    <property type="project" value="TreeGrafter"/>
</dbReference>
<dbReference type="PANTHER" id="PTHR30097">
    <property type="entry name" value="CATION EFFLUX SYSTEM PROTEIN CUSB"/>
    <property type="match status" value="1"/>
</dbReference>
<evidence type="ECO:0000259" key="8">
    <source>
        <dbReference type="Pfam" id="PF25954"/>
    </source>
</evidence>
<organism evidence="10 11">
    <name type="scientific">Candidatus Nitrospira inopinata</name>
    <dbReference type="NCBI Taxonomy" id="1715989"/>
    <lineage>
        <taxon>Bacteria</taxon>
        <taxon>Pseudomonadati</taxon>
        <taxon>Nitrospirota</taxon>
        <taxon>Nitrospiria</taxon>
        <taxon>Nitrospirales</taxon>
        <taxon>Nitrospiraceae</taxon>
        <taxon>Nitrospira</taxon>
    </lineage>
</organism>
<evidence type="ECO:0000256" key="4">
    <source>
        <dbReference type="ARBA" id="ARBA00023065"/>
    </source>
</evidence>
<dbReference type="KEGG" id="nio:NITINOP_0372"/>
<dbReference type="FunFam" id="2.40.30.170:FF:000010">
    <property type="entry name" value="Efflux RND transporter periplasmic adaptor subunit"/>
    <property type="match status" value="1"/>
</dbReference>
<dbReference type="InterPro" id="IPR006143">
    <property type="entry name" value="RND_pump_MFP"/>
</dbReference>
<feature type="domain" description="CusB-like barrel-sandwich hybrid" evidence="7">
    <location>
        <begin position="131"/>
        <end position="260"/>
    </location>
</feature>
<dbReference type="Pfam" id="PF25919">
    <property type="entry name" value="BSH_CusB"/>
    <property type="match status" value="1"/>
</dbReference>